<keyword evidence="2" id="KW-1185">Reference proteome</keyword>
<dbReference type="PROSITE" id="PS51257">
    <property type="entry name" value="PROKAR_LIPOPROTEIN"/>
    <property type="match status" value="1"/>
</dbReference>
<evidence type="ECO:0000313" key="1">
    <source>
        <dbReference type="EMBL" id="SFK93227.1"/>
    </source>
</evidence>
<protein>
    <recommendedName>
        <fullName evidence="3">Lipoprotein</fullName>
    </recommendedName>
</protein>
<gene>
    <name evidence="1" type="ORF">SAMN05216302_102166</name>
</gene>
<dbReference type="STRING" id="52441.SAMN05216302_102166"/>
<name>A0A1I4DLH6_9PROT</name>
<evidence type="ECO:0008006" key="3">
    <source>
        <dbReference type="Google" id="ProtNLM"/>
    </source>
</evidence>
<accession>A0A1I4DLH6</accession>
<dbReference type="AlphaFoldDB" id="A0A1I4DLH6"/>
<dbReference type="EMBL" id="FOSP01000021">
    <property type="protein sequence ID" value="SFK93227.1"/>
    <property type="molecule type" value="Genomic_DNA"/>
</dbReference>
<proteinExistence type="predicted"/>
<evidence type="ECO:0000313" key="2">
    <source>
        <dbReference type="Proteomes" id="UP000199533"/>
    </source>
</evidence>
<organism evidence="1 2">
    <name type="scientific">Nitrosomonas aestuarii</name>
    <dbReference type="NCBI Taxonomy" id="52441"/>
    <lineage>
        <taxon>Bacteria</taxon>
        <taxon>Pseudomonadati</taxon>
        <taxon>Pseudomonadota</taxon>
        <taxon>Betaproteobacteria</taxon>
        <taxon>Nitrosomonadales</taxon>
        <taxon>Nitrosomonadaceae</taxon>
        <taxon>Nitrosomonas</taxon>
    </lineage>
</organism>
<dbReference type="Proteomes" id="UP000199533">
    <property type="component" value="Unassembled WGS sequence"/>
</dbReference>
<sequence length="251" mass="26958">MIMEHKQSKNDHLKFLCCILIVFWLSGCASVSTYKPANSISEIYTVVKRKPVASTKQYTSDRPVYVQGYGLNPPVYANIATLLQKVGVPTTLNKESAGHVMKMVCYVTMPYQDGRAVPFECDFLLGMSNELPLIKPLLTPSFSAEKEIMAMEKIVRASGESIGKDTGIAVSAGHAAGGDLFGLAAAATLAVADTTLSIRANNKIQEGLVGVRLITSGNSLDISVASTKEEHPVDLIKAAIERAAIELGVRK</sequence>
<reference evidence="2" key="1">
    <citation type="submission" date="2016-10" db="EMBL/GenBank/DDBJ databases">
        <authorList>
            <person name="Varghese N."/>
            <person name="Submissions S."/>
        </authorList>
    </citation>
    <scope>NUCLEOTIDE SEQUENCE [LARGE SCALE GENOMIC DNA]</scope>
    <source>
        <strain evidence="2">Nm69</strain>
    </source>
</reference>